<organism evidence="3 4">
    <name type="scientific">Martelella mangrovi</name>
    <dbReference type="NCBI Taxonomy" id="1397477"/>
    <lineage>
        <taxon>Bacteria</taxon>
        <taxon>Pseudomonadati</taxon>
        <taxon>Pseudomonadota</taxon>
        <taxon>Alphaproteobacteria</taxon>
        <taxon>Hyphomicrobiales</taxon>
        <taxon>Aurantimonadaceae</taxon>
        <taxon>Martelella</taxon>
    </lineage>
</organism>
<keyword evidence="1" id="KW-1133">Transmembrane helix</keyword>
<sequence length="229" mass="24428">MAATPFSLTSTRWPWFLLPAVTMVILSVLALDGPVAVARDAMSAAFQEAATGLTDLTTAPWILTASGIVALAALGFVARAPTIAAWYRGVRLFHQACYIFATVALASATVNVVKRLIGRARPTLFDSVGDLHFKVGGWAYDYASFPSGHATTSGAVFAALALLFPRLGPVFASLAIFFAFARVAVGAHYPSDISAGIFYGAWIAVLMAVIFARYRLLFAIPQKGLPQRR</sequence>
<dbReference type="SMART" id="SM00014">
    <property type="entry name" value="acidPPc"/>
    <property type="match status" value="1"/>
</dbReference>
<dbReference type="Pfam" id="PF01569">
    <property type="entry name" value="PAP2"/>
    <property type="match status" value="1"/>
</dbReference>
<evidence type="ECO:0000259" key="2">
    <source>
        <dbReference type="SMART" id="SM00014"/>
    </source>
</evidence>
<keyword evidence="3" id="KW-0378">Hydrolase</keyword>
<dbReference type="GO" id="GO:0050380">
    <property type="term" value="F:undecaprenyl-diphosphatase activity"/>
    <property type="evidence" value="ECO:0007669"/>
    <property type="project" value="UniProtKB-EC"/>
</dbReference>
<dbReference type="PANTHER" id="PTHR14969:SF13">
    <property type="entry name" value="AT30094P"/>
    <property type="match status" value="1"/>
</dbReference>
<feature type="transmembrane region" description="Helical" evidence="1">
    <location>
        <begin position="59"/>
        <end position="80"/>
    </location>
</feature>
<evidence type="ECO:0000313" key="3">
    <source>
        <dbReference type="EMBL" id="MET3598856.1"/>
    </source>
</evidence>
<dbReference type="Proteomes" id="UP001549164">
    <property type="component" value="Unassembled WGS sequence"/>
</dbReference>
<keyword evidence="1" id="KW-0472">Membrane</keyword>
<comment type="caution">
    <text evidence="3">The sequence shown here is derived from an EMBL/GenBank/DDBJ whole genome shotgun (WGS) entry which is preliminary data.</text>
</comment>
<dbReference type="InterPro" id="IPR036938">
    <property type="entry name" value="PAP2/HPO_sf"/>
</dbReference>
<feature type="transmembrane region" description="Helical" evidence="1">
    <location>
        <begin position="155"/>
        <end position="181"/>
    </location>
</feature>
<name>A0ABV2I7F1_9HYPH</name>
<gene>
    <name evidence="3" type="ORF">ABID12_000783</name>
</gene>
<dbReference type="Gene3D" id="1.20.144.10">
    <property type="entry name" value="Phosphatidic acid phosphatase type 2/haloperoxidase"/>
    <property type="match status" value="2"/>
</dbReference>
<keyword evidence="4" id="KW-1185">Reference proteome</keyword>
<dbReference type="PANTHER" id="PTHR14969">
    <property type="entry name" value="SPHINGOSINE-1-PHOSPHATE PHOSPHOHYDROLASE"/>
    <property type="match status" value="1"/>
</dbReference>
<evidence type="ECO:0000256" key="1">
    <source>
        <dbReference type="SAM" id="Phobius"/>
    </source>
</evidence>
<feature type="transmembrane region" description="Helical" evidence="1">
    <location>
        <begin position="193"/>
        <end position="214"/>
    </location>
</feature>
<accession>A0ABV2I7F1</accession>
<feature type="transmembrane region" description="Helical" evidence="1">
    <location>
        <begin position="15"/>
        <end position="38"/>
    </location>
</feature>
<dbReference type="EC" id="3.6.1.27" evidence="3"/>
<keyword evidence="1" id="KW-0812">Transmembrane</keyword>
<dbReference type="RefSeq" id="WP_354433181.1">
    <property type="nucleotide sequence ID" value="NZ_JBEPLY010000002.1"/>
</dbReference>
<dbReference type="EMBL" id="JBEPLY010000002">
    <property type="protein sequence ID" value="MET3598856.1"/>
    <property type="molecule type" value="Genomic_DNA"/>
</dbReference>
<evidence type="ECO:0000313" key="4">
    <source>
        <dbReference type="Proteomes" id="UP001549164"/>
    </source>
</evidence>
<dbReference type="SUPFAM" id="SSF48317">
    <property type="entry name" value="Acid phosphatase/Vanadium-dependent haloperoxidase"/>
    <property type="match status" value="1"/>
</dbReference>
<reference evidence="3 4" key="1">
    <citation type="submission" date="2024-06" db="EMBL/GenBank/DDBJ databases">
        <title>Genomic Encyclopedia of Type Strains, Phase IV (KMG-IV): sequencing the most valuable type-strain genomes for metagenomic binning, comparative biology and taxonomic classification.</title>
        <authorList>
            <person name="Goeker M."/>
        </authorList>
    </citation>
    <scope>NUCLEOTIDE SEQUENCE [LARGE SCALE GENOMIC DNA]</scope>
    <source>
        <strain evidence="3 4">DSM 28102</strain>
    </source>
</reference>
<dbReference type="InterPro" id="IPR000326">
    <property type="entry name" value="PAP2/HPO"/>
</dbReference>
<protein>
    <submittedName>
        <fullName evidence="3">Undecaprenyl-diphosphatase</fullName>
        <ecNumber evidence="3">3.6.1.27</ecNumber>
    </submittedName>
</protein>
<feature type="domain" description="Phosphatidic acid phosphatase type 2/haloperoxidase" evidence="2">
    <location>
        <begin position="95"/>
        <end position="208"/>
    </location>
</feature>
<proteinExistence type="predicted"/>
<feature type="transmembrane region" description="Helical" evidence="1">
    <location>
        <begin position="92"/>
        <end position="113"/>
    </location>
</feature>